<protein>
    <submittedName>
        <fullName evidence="5">Zinc finger CCHC-type</fullName>
    </submittedName>
</protein>
<feature type="domain" description="Integrase catalytic" evidence="4">
    <location>
        <begin position="681"/>
        <end position="848"/>
    </location>
</feature>
<dbReference type="OrthoDB" id="2281046at2759"/>
<feature type="compositionally biased region" description="Low complexity" evidence="2">
    <location>
        <begin position="400"/>
        <end position="435"/>
    </location>
</feature>
<feature type="compositionally biased region" description="Polar residues" evidence="2">
    <location>
        <begin position="942"/>
        <end position="951"/>
    </location>
</feature>
<name>A0A8T1ZAQ6_ARASU</name>
<dbReference type="Pfam" id="PF13976">
    <property type="entry name" value="gag_pre-integrs"/>
    <property type="match status" value="1"/>
</dbReference>
<dbReference type="InterPro" id="IPR001584">
    <property type="entry name" value="Integrase_cat-core"/>
</dbReference>
<feature type="region of interest" description="Disordered" evidence="2">
    <location>
        <begin position="859"/>
        <end position="1061"/>
    </location>
</feature>
<keyword evidence="1" id="KW-0862">Zinc</keyword>
<feature type="compositionally biased region" description="Low complexity" evidence="2">
    <location>
        <begin position="979"/>
        <end position="1000"/>
    </location>
</feature>
<dbReference type="InterPro" id="IPR057670">
    <property type="entry name" value="SH3_retrovirus"/>
</dbReference>
<dbReference type="PROSITE" id="PS50158">
    <property type="entry name" value="ZF_CCHC"/>
    <property type="match status" value="1"/>
</dbReference>
<dbReference type="Pfam" id="PF25597">
    <property type="entry name" value="SH3_retrovirus"/>
    <property type="match status" value="1"/>
</dbReference>
<reference evidence="5 6" key="1">
    <citation type="submission" date="2020-12" db="EMBL/GenBank/DDBJ databases">
        <title>Concerted genomic and epigenomic changes stabilize Arabidopsis allopolyploids.</title>
        <authorList>
            <person name="Chen Z."/>
        </authorList>
    </citation>
    <scope>NUCLEOTIDE SEQUENCE [LARGE SCALE GENOMIC DNA]</scope>
    <source>
        <strain evidence="5">As9502</strain>
        <tissue evidence="5">Leaf</tissue>
    </source>
</reference>
<evidence type="ECO:0000313" key="5">
    <source>
        <dbReference type="EMBL" id="KAG7555651.1"/>
    </source>
</evidence>
<dbReference type="Pfam" id="PF08268">
    <property type="entry name" value="FBA_3"/>
    <property type="match status" value="1"/>
</dbReference>
<keyword evidence="1" id="KW-0863">Zinc-finger</keyword>
<dbReference type="InterPro" id="IPR001878">
    <property type="entry name" value="Znf_CCHC"/>
</dbReference>
<dbReference type="CDD" id="cd09272">
    <property type="entry name" value="RNase_HI_RT_Ty1"/>
    <property type="match status" value="1"/>
</dbReference>
<dbReference type="InterPro" id="IPR013187">
    <property type="entry name" value="F-box-assoc_dom_typ3"/>
</dbReference>
<feature type="compositionally biased region" description="Polar residues" evidence="2">
    <location>
        <begin position="923"/>
        <end position="933"/>
    </location>
</feature>
<dbReference type="EMBL" id="JAEFBJ010000011">
    <property type="protein sequence ID" value="KAG7555651.1"/>
    <property type="molecule type" value="Genomic_DNA"/>
</dbReference>
<organism evidence="5 6">
    <name type="scientific">Arabidopsis suecica</name>
    <name type="common">Swedish thale-cress</name>
    <name type="synonym">Cardaminopsis suecica</name>
    <dbReference type="NCBI Taxonomy" id="45249"/>
    <lineage>
        <taxon>Eukaryota</taxon>
        <taxon>Viridiplantae</taxon>
        <taxon>Streptophyta</taxon>
        <taxon>Embryophyta</taxon>
        <taxon>Tracheophyta</taxon>
        <taxon>Spermatophyta</taxon>
        <taxon>Magnoliopsida</taxon>
        <taxon>eudicotyledons</taxon>
        <taxon>Gunneridae</taxon>
        <taxon>Pentapetalae</taxon>
        <taxon>rosids</taxon>
        <taxon>malvids</taxon>
        <taxon>Brassicales</taxon>
        <taxon>Brassicaceae</taxon>
        <taxon>Camelineae</taxon>
        <taxon>Arabidopsis</taxon>
    </lineage>
</organism>
<dbReference type="Proteomes" id="UP000694251">
    <property type="component" value="Chromosome 11"/>
</dbReference>
<feature type="region of interest" description="Disordered" evidence="2">
    <location>
        <begin position="1"/>
        <end position="27"/>
    </location>
</feature>
<feature type="compositionally biased region" description="Polar residues" evidence="2">
    <location>
        <begin position="900"/>
        <end position="912"/>
    </location>
</feature>
<dbReference type="Pfam" id="PF14223">
    <property type="entry name" value="Retrotran_gag_2"/>
    <property type="match status" value="1"/>
</dbReference>
<dbReference type="GO" id="GO:0003676">
    <property type="term" value="F:nucleic acid binding"/>
    <property type="evidence" value="ECO:0007669"/>
    <property type="project" value="InterPro"/>
</dbReference>
<dbReference type="InterPro" id="IPR013103">
    <property type="entry name" value="RVT_2"/>
</dbReference>
<evidence type="ECO:0000259" key="3">
    <source>
        <dbReference type="PROSITE" id="PS50158"/>
    </source>
</evidence>
<dbReference type="PANTHER" id="PTHR11439:SF500">
    <property type="entry name" value="RNA-DIRECTED DNA POLYMERASE"/>
    <property type="match status" value="1"/>
</dbReference>
<gene>
    <name evidence="5" type="ORF">ISN44_As11g017660</name>
</gene>
<dbReference type="Pfam" id="PF07727">
    <property type="entry name" value="RVT_2"/>
    <property type="match status" value="1"/>
</dbReference>
<feature type="compositionally biased region" description="Low complexity" evidence="2">
    <location>
        <begin position="1049"/>
        <end position="1060"/>
    </location>
</feature>
<evidence type="ECO:0000259" key="4">
    <source>
        <dbReference type="PROSITE" id="PS50994"/>
    </source>
</evidence>
<keyword evidence="1" id="KW-0479">Metal-binding</keyword>
<feature type="region of interest" description="Disordered" evidence="2">
    <location>
        <begin position="396"/>
        <end position="439"/>
    </location>
</feature>
<evidence type="ECO:0000256" key="2">
    <source>
        <dbReference type="SAM" id="MobiDB-lite"/>
    </source>
</evidence>
<dbReference type="InterPro" id="IPR025724">
    <property type="entry name" value="GAG-pre-integrase_dom"/>
</dbReference>
<keyword evidence="6" id="KW-1185">Reference proteome</keyword>
<dbReference type="Pfam" id="PF00665">
    <property type="entry name" value="rve"/>
    <property type="match status" value="1"/>
</dbReference>
<evidence type="ECO:0000256" key="1">
    <source>
        <dbReference type="PROSITE-ProRule" id="PRU00047"/>
    </source>
</evidence>
<dbReference type="Pfam" id="PF22936">
    <property type="entry name" value="Pol_BBD"/>
    <property type="match status" value="1"/>
</dbReference>
<dbReference type="InterPro" id="IPR001810">
    <property type="entry name" value="F-box_dom"/>
</dbReference>
<dbReference type="PROSITE" id="PS50994">
    <property type="entry name" value="INTEGRASE"/>
    <property type="match status" value="1"/>
</dbReference>
<dbReference type="GO" id="GO:0015074">
    <property type="term" value="P:DNA integration"/>
    <property type="evidence" value="ECO:0007669"/>
    <property type="project" value="InterPro"/>
</dbReference>
<dbReference type="InterPro" id="IPR054722">
    <property type="entry name" value="PolX-like_BBD"/>
</dbReference>
<feature type="compositionally biased region" description="Polar residues" evidence="2">
    <location>
        <begin position="1024"/>
        <end position="1048"/>
    </location>
</feature>
<evidence type="ECO:0000313" key="6">
    <source>
        <dbReference type="Proteomes" id="UP000694251"/>
    </source>
</evidence>
<dbReference type="Pfam" id="PF00646">
    <property type="entry name" value="F-box"/>
    <property type="match status" value="1"/>
</dbReference>
<sequence length="1602" mass="179305">MDPKEEKSGEIHRTSHDGNDDDSHRSHDVNRIISDSIPLDLTLEILSRLPAESIVRSFCVSKLWSSFTKHPSFINFFATRSSARPSLLLTFHKDNKQFVFSFPQHQNLDGSYPPVESYHQMDNPKDWTFTQIESVHGLIYLRDLKIWNPTMRQFFSLPKPCSPSNMSTSENNSEMISVNTNTIHHIKMSNISKLTTHNYLTWKLQVHSLLDGYELVHHLDESKSVPPATITEGTTTSTNPDYTKWRRQDKLIYSALIGSLSSSVQPIVGRTTTAAQIWTKLANTYANPSRTHIRNVKDQLKLYTKGSKSVDEYIQGIVTRFDQLALLGSELEHDDQIEHILDGLPEEFKPVIDQIAAKDTPPQITEVHEKLLNYEAKLLSKSQAALSTFSPVTANVVQHNNNNNGNQQNNNRNNNNGKRYNNYNNSWNSNQYQQRSDSRVSKPYLGKCQYCNTQGHSARRCPQLQALQMSTPPPANPFRPWQPRANVAVGSPYILDSGATHHLTADLNNLSLHQPYNGGDDVMIADGSTMTISHTGSALLPNQTCSLLLDKILCVPDIQKNLISVYRLCNTNQVSVEFFPASFQVKDLSTGVPLLQGRTKNELYEWPVTSSQAVAMVSSSGPKASLINWHSRLGHPSSSVLQTIISKFLLPISSSSQKQQSCSDCLINKTHKLPFSQTSIVSHRPLEYIFTDVWTSPIHSVDNHKYYLVLVDHFTRYTWLYPLLRKSDVKSVFTAFKALVENKFQNQIGTLFSDNGGEFVALRSFLSNAGITHLTSPPHTPEHNGLAERKHRHIVETGLTLMSTASLRPYTRHKLEDRSQRCVFIGYSTSQSAYFCLHPPTARVYVSRHVQFDEETFPFKASQPPHRENVMAEHPPPSMIPITQLPVMPPSSVTAPPLPTTGQLGNREQQPLSAHDEEDGNPIDNSTETAHQSTVHHRSPHTMPSSTTVPTMESPASSPASPPLETGSPRLDLHPPSSPSSHTQVSSSNPSSSSSPFSEPTAHSENGSQTSPQPIPNPLEPTAPRQNELNPTTQLQPQTKSNPRQAVSQPQNQNRAPPQNIHNMKTRAKNNITKPNQKLSLTVAANLHRPPEPTTIVQALKDKNWSRACSSEFDALMGNHTWDLVPPHAAQNIVGCKWVFTTKYLSNGLLERYKARLVAKGFHQQYGKDYAETFSHVIKSTTIRLVLDVATAKNWPIKQLDVNNAFLQGELTEEVYMSQPPGFVDKDRPSYVCRLHKPIYGLKQAPRAWYMALKQFLLSSGFTNSMADTSLFILSSGSTITYVLVYVDDILVTGDNAIMVSNVLASFADRFSIKDPTDLHYFLGIEVTRSPRGLHLMQRKYIMDLLNKNNMLDAKPVTTPLPTTPKLTLLTGEKLPDASQYRSVVGSLQYLSFTRPDIAYAVNRLSQFVHQPTDAHWNAAKRVLRYLAGTPTHGIQLTASSPMTLHAFSDADWAGDTEDYVSTNGYLIYLGRNPISWSSKKQRGVARSSTESEYRAVANTAAEVRWLCSLLFEMKISLPTAPVIYCDNIGATYLCANPVFHSRMKHIALDYHFVRNQIQDGMLRVSHVSTDDQLADTLTKPLSRSRFQQACIKIGVAKLPPS</sequence>
<dbReference type="GO" id="GO:0008270">
    <property type="term" value="F:zinc ion binding"/>
    <property type="evidence" value="ECO:0007669"/>
    <property type="project" value="UniProtKB-KW"/>
</dbReference>
<proteinExistence type="predicted"/>
<accession>A0A8T1ZAQ6</accession>
<dbReference type="PANTHER" id="PTHR11439">
    <property type="entry name" value="GAG-POL-RELATED RETROTRANSPOSON"/>
    <property type="match status" value="1"/>
</dbReference>
<feature type="domain" description="CCHC-type" evidence="3">
    <location>
        <begin position="447"/>
        <end position="463"/>
    </location>
</feature>
<feature type="compositionally biased region" description="Polar residues" evidence="2">
    <location>
        <begin position="1001"/>
        <end position="1012"/>
    </location>
</feature>
<comment type="caution">
    <text evidence="5">The sequence shown here is derived from an EMBL/GenBank/DDBJ whole genome shotgun (WGS) entry which is preliminary data.</text>
</comment>